<dbReference type="InterPro" id="IPR043502">
    <property type="entry name" value="DNA/RNA_pol_sf"/>
</dbReference>
<feature type="region of interest" description="Disordered" evidence="4">
    <location>
        <begin position="474"/>
        <end position="493"/>
    </location>
</feature>
<sequence>MLITDRWSGYIWDFYLADRGAETMIEVFNTLFGILERRFRIKPSVIECDNEIYKRRLQVRQFLESLFIVIEPSAPDTQAQNGGAERSGGVIKNKARAMRSGARLPVYLWVEVFKAAVYLYNRTPKYIYKWQSPYDRFYTFVAERDGVAIDGRKPDQRHLRVYGCKAFAMTREALRKSNRLERMNPRAWIGYLVGYQSTNIYRIWNPKLGTVISTRDVTFNEDECFNGDLNQMRDDLRHMSREELVAILRDIEEPSNQDDMQEDVEGEDDIVYGAGNGWNIGAIQRVDERSGDGRTEVPSARSVVDGSGRSAQTAAVSLPEVSETLPVFDDCPSEGIRTRTGMPPAESGSQESSRKKGQDHILPNFGAQQRQDAGCRETSRSPLPDAFAREAPASAKDADTQVQHYPTPARSESFPAALMAYCFGDTNEVLQAEDETIQRSDIDVWKAAFAAGRHAMPIGVIDNKQIDKAKFLRSLKRPERRSGPSGTVNGQPVDKDKFRKLLAKAVSLHRRQMPALPRSHHEVLMHPMESEFLQAEAIHLQSHVDMKTYKEIPKDDPSARGEQVLDCMWVYTYKFDKHGCFQKCKARLVVRGDQQAKSIHEDTYASTLAGRSFRILMAIAARFDLELVQYDAVNAFVNAKINRDIFMRMPPGYRKPGRILKLQRALYGLRCSPLLWQKELTNTLEELGFEKVPHEPCCMMKNGIIIFFYVDDIVLAYKKGKETEAQNLADRLKQKYELTGGNQLQWFLGIEITRDRDQKLIWLSQSAYIDKIANLAGSVDRRLNVPMSGPELLPYEGRASVASIRKYQRKIGSLLYAAVITRPDIAFAVSRLARFNMNPSNEHHDAADKVLQYLTQTRTLALQLGGGDEFLVASDASFADNSIDRKSSQAYVMKLFGGTIAWRANKQDTVTTSTTEAELLAVSQAAKESMFVSRMLKELSIRLENQTIQIQCDNQQTIKVVNKEIGLLQTKLRHVDVHNHWLRQEVQNKTISVEYMPSSEMMADGLTKALTTQRFRESVVRLGLVDIATRLQQRQLNEMDETLQQMLNQLEM</sequence>
<dbReference type="Proteomes" id="UP000078397">
    <property type="component" value="Unassembled WGS sequence"/>
</dbReference>
<organism evidence="6 7">
    <name type="scientific">Pochonia chlamydosporia 170</name>
    <dbReference type="NCBI Taxonomy" id="1380566"/>
    <lineage>
        <taxon>Eukaryota</taxon>
        <taxon>Fungi</taxon>
        <taxon>Dikarya</taxon>
        <taxon>Ascomycota</taxon>
        <taxon>Pezizomycotina</taxon>
        <taxon>Sordariomycetes</taxon>
        <taxon>Hypocreomycetidae</taxon>
        <taxon>Hypocreales</taxon>
        <taxon>Clavicipitaceae</taxon>
        <taxon>Pochonia</taxon>
    </lineage>
</organism>
<evidence type="ECO:0000313" key="7">
    <source>
        <dbReference type="Proteomes" id="UP000078397"/>
    </source>
</evidence>
<dbReference type="EMBL" id="LSBJ02000018">
    <property type="protein sequence ID" value="OWT42407.1"/>
    <property type="molecule type" value="Genomic_DNA"/>
</dbReference>
<protein>
    <submittedName>
        <fullName evidence="6">Polyprotein</fullName>
    </submittedName>
</protein>
<evidence type="ECO:0000256" key="3">
    <source>
        <dbReference type="ARBA" id="ARBA00023128"/>
    </source>
</evidence>
<proteinExistence type="predicted"/>
<name>A0A219ANJ5_METCM</name>
<dbReference type="InterPro" id="IPR013103">
    <property type="entry name" value="RVT_2"/>
</dbReference>
<dbReference type="CDD" id="cd09272">
    <property type="entry name" value="RNase_HI_RT_Ty1"/>
    <property type="match status" value="1"/>
</dbReference>
<feature type="domain" description="Integrase catalytic" evidence="5">
    <location>
        <begin position="1"/>
        <end position="141"/>
    </location>
</feature>
<dbReference type="InterPro" id="IPR012337">
    <property type="entry name" value="RNaseH-like_sf"/>
</dbReference>
<dbReference type="OrthoDB" id="5017987at2759"/>
<comment type="subcellular location">
    <subcellularLocation>
        <location evidence="1">Mitochondrion</location>
    </subcellularLocation>
</comment>
<dbReference type="InterPro" id="IPR001584">
    <property type="entry name" value="Integrase_cat-core"/>
</dbReference>
<evidence type="ECO:0000256" key="4">
    <source>
        <dbReference type="SAM" id="MobiDB-lite"/>
    </source>
</evidence>
<dbReference type="GO" id="GO:0005634">
    <property type="term" value="C:nucleus"/>
    <property type="evidence" value="ECO:0007669"/>
    <property type="project" value="UniProtKB-ARBA"/>
</dbReference>
<evidence type="ECO:0000256" key="1">
    <source>
        <dbReference type="ARBA" id="ARBA00004173"/>
    </source>
</evidence>
<evidence type="ECO:0000313" key="6">
    <source>
        <dbReference type="EMBL" id="OWT42407.1"/>
    </source>
</evidence>
<dbReference type="KEGG" id="pchm:VFPPC_18462"/>
<keyword evidence="2" id="KW-0694">RNA-binding</keyword>
<dbReference type="GO" id="GO:0015074">
    <property type="term" value="P:DNA integration"/>
    <property type="evidence" value="ECO:0007669"/>
    <property type="project" value="InterPro"/>
</dbReference>
<dbReference type="PROSITE" id="PS50994">
    <property type="entry name" value="INTEGRASE"/>
    <property type="match status" value="1"/>
</dbReference>
<dbReference type="STRING" id="1380566.A0A219ANJ5"/>
<accession>A0A219ANJ5</accession>
<evidence type="ECO:0000256" key="2">
    <source>
        <dbReference type="ARBA" id="ARBA00022884"/>
    </source>
</evidence>
<keyword evidence="7" id="KW-1185">Reference proteome</keyword>
<dbReference type="PANTHER" id="PTHR11439">
    <property type="entry name" value="GAG-POL-RELATED RETROTRANSPOSON"/>
    <property type="match status" value="1"/>
</dbReference>
<dbReference type="Pfam" id="PF25597">
    <property type="entry name" value="SH3_retrovirus"/>
    <property type="match status" value="1"/>
</dbReference>
<dbReference type="RefSeq" id="XP_022284932.1">
    <property type="nucleotide sequence ID" value="XM_022430064.1"/>
</dbReference>
<dbReference type="GO" id="GO:0003723">
    <property type="term" value="F:RNA binding"/>
    <property type="evidence" value="ECO:0007669"/>
    <property type="project" value="UniProtKB-KW"/>
</dbReference>
<keyword evidence="3" id="KW-0496">Mitochondrion</keyword>
<dbReference type="GO" id="GO:0005739">
    <property type="term" value="C:mitochondrion"/>
    <property type="evidence" value="ECO:0007669"/>
    <property type="project" value="UniProtKB-SubCell"/>
</dbReference>
<dbReference type="SUPFAM" id="SSF53098">
    <property type="entry name" value="Ribonuclease H-like"/>
    <property type="match status" value="1"/>
</dbReference>
<feature type="region of interest" description="Disordered" evidence="4">
    <location>
        <begin position="287"/>
        <end position="360"/>
    </location>
</feature>
<dbReference type="InterPro" id="IPR057670">
    <property type="entry name" value="SH3_retrovirus"/>
</dbReference>
<dbReference type="GeneID" id="33937221"/>
<reference evidence="6 7" key="1">
    <citation type="journal article" date="2016" name="PLoS Pathog.">
        <title>Biosynthesis of antibiotic leucinostatins in bio-control fungus Purpureocillium lilacinum and their inhibition on phytophthora revealed by genome mining.</title>
        <authorList>
            <person name="Wang G."/>
            <person name="Liu Z."/>
            <person name="Lin R."/>
            <person name="Li E."/>
            <person name="Mao Z."/>
            <person name="Ling J."/>
            <person name="Yang Y."/>
            <person name="Yin W.B."/>
            <person name="Xie B."/>
        </authorList>
    </citation>
    <scope>NUCLEOTIDE SEQUENCE [LARGE SCALE GENOMIC DNA]</scope>
    <source>
        <strain evidence="6">170</strain>
    </source>
</reference>
<dbReference type="InterPro" id="IPR036397">
    <property type="entry name" value="RNaseH_sf"/>
</dbReference>
<dbReference type="SUPFAM" id="SSF56672">
    <property type="entry name" value="DNA/RNA polymerases"/>
    <property type="match status" value="1"/>
</dbReference>
<dbReference type="Gene3D" id="3.30.420.10">
    <property type="entry name" value="Ribonuclease H-like superfamily/Ribonuclease H"/>
    <property type="match status" value="2"/>
</dbReference>
<comment type="caution">
    <text evidence="6">The sequence shown here is derived from an EMBL/GenBank/DDBJ whole genome shotgun (WGS) entry which is preliminary data.</text>
</comment>
<gene>
    <name evidence="6" type="ORF">VFPPC_18462</name>
</gene>
<dbReference type="AlphaFoldDB" id="A0A219ANJ5"/>
<evidence type="ECO:0000259" key="5">
    <source>
        <dbReference type="PROSITE" id="PS50994"/>
    </source>
</evidence>
<dbReference type="Pfam" id="PF07727">
    <property type="entry name" value="RVT_2"/>
    <property type="match status" value="1"/>
</dbReference>